<dbReference type="EMBL" id="CP039350">
    <property type="protein sequence ID" value="QCD97391.1"/>
    <property type="molecule type" value="Genomic_DNA"/>
</dbReference>
<evidence type="ECO:0000313" key="5">
    <source>
        <dbReference type="Proteomes" id="UP000501690"/>
    </source>
</evidence>
<dbReference type="PANTHER" id="PTHR36766:SF61">
    <property type="entry name" value="NB-ARC DOMAIN DISEASE RESISTANCE PROTEIN"/>
    <property type="match status" value="1"/>
</dbReference>
<reference evidence="4 5" key="1">
    <citation type="submission" date="2019-04" db="EMBL/GenBank/DDBJ databases">
        <title>An improved genome assembly and genetic linkage map for asparagus bean, Vigna unguiculata ssp. sesquipedialis.</title>
        <authorList>
            <person name="Xia Q."/>
            <person name="Zhang R."/>
            <person name="Dong Y."/>
        </authorList>
    </citation>
    <scope>NUCLEOTIDE SEQUENCE [LARGE SCALE GENOMIC DNA]</scope>
    <source>
        <tissue evidence="4">Leaf</tissue>
    </source>
</reference>
<dbReference type="Proteomes" id="UP000501690">
    <property type="component" value="Linkage Group LG6"/>
</dbReference>
<keyword evidence="5" id="KW-1185">Reference proteome</keyword>
<dbReference type="PANTHER" id="PTHR36766">
    <property type="entry name" value="PLANT BROAD-SPECTRUM MILDEW RESISTANCE PROTEIN RPW8"/>
    <property type="match status" value="1"/>
</dbReference>
<dbReference type="SUPFAM" id="SSF52058">
    <property type="entry name" value="L domain-like"/>
    <property type="match status" value="1"/>
</dbReference>
<protein>
    <submittedName>
        <fullName evidence="4">Adenylate cyclase</fullName>
    </submittedName>
</protein>
<evidence type="ECO:0000259" key="3">
    <source>
        <dbReference type="Pfam" id="PF23598"/>
    </source>
</evidence>
<evidence type="ECO:0000313" key="4">
    <source>
        <dbReference type="EMBL" id="QCD97391.1"/>
    </source>
</evidence>
<proteinExistence type="predicted"/>
<sequence>MFGIYLLLKAFSEAANGEAILTTCLAKFKCLRVLDLSGAIFETFPRNIAKLRHLRYLDISDNPNIKRLPDSICKLQSLQVLLLGGCNELEALPKGLRKLISLRCLEFSIKQTVLPVNEIANLVSLQILSIESCINVESIFGGVKFPILTSLFVSGCQSLKSLSLDGKIFPELETLFVDNCSHLDLELWKGHHEEESSKLKLKLLAFSSLSQLVALPKGLQEAANSLQCLFISNCHNIEALPDWLTTLTDLKTLCLINCPNLVSLPHNFHDLTALETLRIKGCADLCKKYKPHVGEFWFSLPHIKNIFIDEPEEPEKN</sequence>
<name>A0A4D6MAG1_VIGUN</name>
<dbReference type="AlphaFoldDB" id="A0A4D6MAG1"/>
<feature type="domain" description="Disease resistance R13L4/SHOC-2-like LRR" evidence="3">
    <location>
        <begin position="21"/>
        <end position="133"/>
    </location>
</feature>
<dbReference type="Gene3D" id="3.80.10.10">
    <property type="entry name" value="Ribonuclease Inhibitor"/>
    <property type="match status" value="2"/>
</dbReference>
<dbReference type="InterPro" id="IPR055414">
    <property type="entry name" value="LRR_R13L4/SHOC2-like"/>
</dbReference>
<evidence type="ECO:0000256" key="1">
    <source>
        <dbReference type="ARBA" id="ARBA00022737"/>
    </source>
</evidence>
<evidence type="ECO:0000256" key="2">
    <source>
        <dbReference type="ARBA" id="ARBA00022821"/>
    </source>
</evidence>
<organism evidence="4 5">
    <name type="scientific">Vigna unguiculata</name>
    <name type="common">Cowpea</name>
    <dbReference type="NCBI Taxonomy" id="3917"/>
    <lineage>
        <taxon>Eukaryota</taxon>
        <taxon>Viridiplantae</taxon>
        <taxon>Streptophyta</taxon>
        <taxon>Embryophyta</taxon>
        <taxon>Tracheophyta</taxon>
        <taxon>Spermatophyta</taxon>
        <taxon>Magnoliopsida</taxon>
        <taxon>eudicotyledons</taxon>
        <taxon>Gunneridae</taxon>
        <taxon>Pentapetalae</taxon>
        <taxon>rosids</taxon>
        <taxon>fabids</taxon>
        <taxon>Fabales</taxon>
        <taxon>Fabaceae</taxon>
        <taxon>Papilionoideae</taxon>
        <taxon>50 kb inversion clade</taxon>
        <taxon>NPAAA clade</taxon>
        <taxon>indigoferoid/millettioid clade</taxon>
        <taxon>Phaseoleae</taxon>
        <taxon>Vigna</taxon>
    </lineage>
</organism>
<dbReference type="Pfam" id="PF23598">
    <property type="entry name" value="LRR_14"/>
    <property type="match status" value="1"/>
</dbReference>
<dbReference type="InterPro" id="IPR032675">
    <property type="entry name" value="LRR_dom_sf"/>
</dbReference>
<accession>A0A4D6MAG1</accession>
<keyword evidence="1" id="KW-0677">Repeat</keyword>
<gene>
    <name evidence="4" type="ORF">DEO72_LG6g2101</name>
</gene>
<dbReference type="GO" id="GO:0006952">
    <property type="term" value="P:defense response"/>
    <property type="evidence" value="ECO:0007669"/>
    <property type="project" value="UniProtKB-KW"/>
</dbReference>
<keyword evidence="2" id="KW-0611">Plant defense</keyword>